<dbReference type="EMBL" id="AWQX01000158">
    <property type="protein sequence ID" value="EST30587.1"/>
    <property type="molecule type" value="Genomic_DNA"/>
</dbReference>
<evidence type="ECO:0000313" key="2">
    <source>
        <dbReference type="EMBL" id="EST30587.1"/>
    </source>
</evidence>
<dbReference type="InterPro" id="IPR029063">
    <property type="entry name" value="SAM-dependent_MTases_sf"/>
</dbReference>
<evidence type="ECO:0000313" key="3">
    <source>
        <dbReference type="Proteomes" id="UP000017984"/>
    </source>
</evidence>
<accession>V6KES1</accession>
<gene>
    <name evidence="2" type="ORF">M878_17885</name>
</gene>
<protein>
    <recommendedName>
        <fullName evidence="1">Methyltransferase domain-containing protein</fullName>
    </recommendedName>
</protein>
<proteinExistence type="predicted"/>
<dbReference type="Gene3D" id="3.40.50.150">
    <property type="entry name" value="Vaccinia Virus protein VP39"/>
    <property type="match status" value="1"/>
</dbReference>
<dbReference type="PANTHER" id="PTHR42912:SF95">
    <property type="entry name" value="METHYLTRANSFERASE TYPE 11 DOMAIN-CONTAINING PROTEIN"/>
    <property type="match status" value="1"/>
</dbReference>
<dbReference type="InterPro" id="IPR050508">
    <property type="entry name" value="Methyltransf_Superfamily"/>
</dbReference>
<dbReference type="InterPro" id="IPR041698">
    <property type="entry name" value="Methyltransf_25"/>
</dbReference>
<feature type="domain" description="Methyltransferase" evidence="1">
    <location>
        <begin position="19"/>
        <end position="109"/>
    </location>
</feature>
<organism evidence="2 3">
    <name type="scientific">Streptomyces roseochromogenus subsp. oscitans DS 12.976</name>
    <dbReference type="NCBI Taxonomy" id="1352936"/>
    <lineage>
        <taxon>Bacteria</taxon>
        <taxon>Bacillati</taxon>
        <taxon>Actinomycetota</taxon>
        <taxon>Actinomycetes</taxon>
        <taxon>Kitasatosporales</taxon>
        <taxon>Streptomycetaceae</taxon>
        <taxon>Streptomyces</taxon>
    </lineage>
</organism>
<dbReference type="STRING" id="1352936.M878_17885"/>
<dbReference type="PATRIC" id="fig|1352936.5.peg.3753"/>
<evidence type="ECO:0000259" key="1">
    <source>
        <dbReference type="Pfam" id="PF13649"/>
    </source>
</evidence>
<name>V6KES1_STRRC</name>
<sequence length="188" mass="20243">MERALLGAYAELVGPAGTVADLGCGPGAVTAHLGSLGLDVFGIDLSASMLAVARRENPQLRFEQGSMLDLDLADESLAGVVSWYSSIHTPEDELPSLFSEFHRVLTPGGHLLLAFQVGEEPRRLDRPWGRPVTLDFLRRRPEQMAELLTAAGFALGSRTIREPDGRLPASVSQVPQAFLFAQKPAEPA</sequence>
<dbReference type="GO" id="GO:0008168">
    <property type="term" value="F:methyltransferase activity"/>
    <property type="evidence" value="ECO:0007669"/>
    <property type="project" value="TreeGrafter"/>
</dbReference>
<dbReference type="Proteomes" id="UP000017984">
    <property type="component" value="Chromosome"/>
</dbReference>
<reference evidence="2 3" key="1">
    <citation type="journal article" date="2014" name="Genome Announc.">
        <title>Draft Genome Sequence of Streptomyces roseochromogenes subsp. oscitans DS 12.976, Producer of the Aminocoumarin Antibiotic Clorobiocin.</title>
        <authorList>
            <person name="Ruckert C."/>
            <person name="Kalinowski J."/>
            <person name="Heide L."/>
            <person name="Apel A.K."/>
        </authorList>
    </citation>
    <scope>NUCLEOTIDE SEQUENCE [LARGE SCALE GENOMIC DNA]</scope>
    <source>
        <strain evidence="2 3">DS 12.976</strain>
    </source>
</reference>
<dbReference type="CDD" id="cd02440">
    <property type="entry name" value="AdoMet_MTases"/>
    <property type="match status" value="1"/>
</dbReference>
<dbReference type="HOGENOM" id="CLU_060397_1_1_11"/>
<comment type="caution">
    <text evidence="2">The sequence shown here is derived from an EMBL/GenBank/DDBJ whole genome shotgun (WGS) entry which is preliminary data.</text>
</comment>
<dbReference type="SUPFAM" id="SSF53335">
    <property type="entry name" value="S-adenosyl-L-methionine-dependent methyltransferases"/>
    <property type="match status" value="1"/>
</dbReference>
<dbReference type="Pfam" id="PF13649">
    <property type="entry name" value="Methyltransf_25"/>
    <property type="match status" value="1"/>
</dbReference>
<dbReference type="AlphaFoldDB" id="V6KES1"/>
<keyword evidence="3" id="KW-1185">Reference proteome</keyword>
<dbReference type="PANTHER" id="PTHR42912">
    <property type="entry name" value="METHYLTRANSFERASE"/>
    <property type="match status" value="1"/>
</dbReference>